<dbReference type="PROSITE" id="PS50075">
    <property type="entry name" value="CARRIER"/>
    <property type="match status" value="1"/>
</dbReference>
<dbReference type="InterPro" id="IPR010071">
    <property type="entry name" value="AA_adenyl_dom"/>
</dbReference>
<dbReference type="InterPro" id="IPR000873">
    <property type="entry name" value="AMP-dep_synth/lig_dom"/>
</dbReference>
<dbReference type="InterPro" id="IPR013120">
    <property type="entry name" value="FAR_NAD-bd"/>
</dbReference>
<dbReference type="NCBIfam" id="TIGR01746">
    <property type="entry name" value="Thioester-redct"/>
    <property type="match status" value="1"/>
</dbReference>
<dbReference type="Proteomes" id="UP000659084">
    <property type="component" value="Unassembled WGS sequence"/>
</dbReference>
<dbReference type="Pfam" id="PF00550">
    <property type="entry name" value="PP-binding"/>
    <property type="match status" value="1"/>
</dbReference>
<evidence type="ECO:0000256" key="1">
    <source>
        <dbReference type="ARBA" id="ARBA00022450"/>
    </source>
</evidence>
<dbReference type="PROSITE" id="PS00455">
    <property type="entry name" value="AMP_BINDING"/>
    <property type="match status" value="1"/>
</dbReference>
<dbReference type="InterPro" id="IPR036736">
    <property type="entry name" value="ACP-like_sf"/>
</dbReference>
<dbReference type="SUPFAM" id="SSF51735">
    <property type="entry name" value="NAD(P)-binding Rossmann-fold domains"/>
    <property type="match status" value="1"/>
</dbReference>
<dbReference type="NCBIfam" id="TIGR01733">
    <property type="entry name" value="AA-adenyl-dom"/>
    <property type="match status" value="1"/>
</dbReference>
<dbReference type="Gene3D" id="3.30.300.30">
    <property type="match status" value="1"/>
</dbReference>
<dbReference type="Pfam" id="PF07993">
    <property type="entry name" value="NAD_binding_4"/>
    <property type="match status" value="1"/>
</dbReference>
<dbReference type="Gene3D" id="3.40.50.720">
    <property type="entry name" value="NAD(P)-binding Rossmann-like Domain"/>
    <property type="match status" value="1"/>
</dbReference>
<evidence type="ECO:0000259" key="3">
    <source>
        <dbReference type="PROSITE" id="PS50075"/>
    </source>
</evidence>
<dbReference type="InterPro" id="IPR036291">
    <property type="entry name" value="NAD(P)-bd_dom_sf"/>
</dbReference>
<protein>
    <submittedName>
        <fullName evidence="4">Amino acid adenylation domain-containing protein</fullName>
    </submittedName>
</protein>
<dbReference type="CDD" id="cd05235">
    <property type="entry name" value="SDR_e1"/>
    <property type="match status" value="1"/>
</dbReference>
<dbReference type="AlphaFoldDB" id="A0AAW3WVM4"/>
<reference evidence="4" key="1">
    <citation type="submission" date="2020-08" db="EMBL/GenBank/DDBJ databases">
        <title>Food and environmental bacterial isolates.</title>
        <authorList>
            <person name="Richter L."/>
            <person name="Du Plessis E.M."/>
            <person name="Duvenage S."/>
            <person name="Allam M."/>
            <person name="Korsten L."/>
        </authorList>
    </citation>
    <scope>NUCLEOTIDE SEQUENCE</scope>
    <source>
        <strain evidence="4">UPMP2127</strain>
    </source>
</reference>
<dbReference type="InterPro" id="IPR020845">
    <property type="entry name" value="AMP-binding_CS"/>
</dbReference>
<organism evidence="4 5">
    <name type="scientific">Serratia fonticola</name>
    <dbReference type="NCBI Taxonomy" id="47917"/>
    <lineage>
        <taxon>Bacteria</taxon>
        <taxon>Pseudomonadati</taxon>
        <taxon>Pseudomonadota</taxon>
        <taxon>Gammaproteobacteria</taxon>
        <taxon>Enterobacterales</taxon>
        <taxon>Yersiniaceae</taxon>
        <taxon>Serratia</taxon>
    </lineage>
</organism>
<dbReference type="Gene3D" id="1.10.1200.10">
    <property type="entry name" value="ACP-like"/>
    <property type="match status" value="1"/>
</dbReference>
<dbReference type="CDD" id="cd05930">
    <property type="entry name" value="A_NRPS"/>
    <property type="match status" value="1"/>
</dbReference>
<dbReference type="InterPro" id="IPR045851">
    <property type="entry name" value="AMP-bd_C_sf"/>
</dbReference>
<feature type="domain" description="Carrier" evidence="3">
    <location>
        <begin position="516"/>
        <end position="591"/>
    </location>
</feature>
<keyword evidence="1" id="KW-0596">Phosphopantetheine</keyword>
<dbReference type="Pfam" id="PF00501">
    <property type="entry name" value="AMP-binding"/>
    <property type="match status" value="1"/>
</dbReference>
<evidence type="ECO:0000313" key="5">
    <source>
        <dbReference type="Proteomes" id="UP000659084"/>
    </source>
</evidence>
<dbReference type="RefSeq" id="WP_065685490.1">
    <property type="nucleotide sequence ID" value="NZ_JACBIV010000026.1"/>
</dbReference>
<accession>A0AAW3WVM4</accession>
<gene>
    <name evidence="4" type="ORF">H8J20_21895</name>
</gene>
<dbReference type="Gene3D" id="2.30.38.10">
    <property type="entry name" value="Luciferase, Domain 3"/>
    <property type="match status" value="1"/>
</dbReference>
<comment type="caution">
    <text evidence="4">The sequence shown here is derived from an EMBL/GenBank/DDBJ whole genome shotgun (WGS) entry which is preliminary data.</text>
</comment>
<dbReference type="PANTHER" id="PTHR44845:SF6">
    <property type="entry name" value="BETA-ALANINE-ACTIVATING ENZYME"/>
    <property type="match status" value="1"/>
</dbReference>
<dbReference type="InterPro" id="IPR010080">
    <property type="entry name" value="Thioester_reductase-like_dom"/>
</dbReference>
<dbReference type="PANTHER" id="PTHR44845">
    <property type="entry name" value="CARRIER DOMAIN-CONTAINING PROTEIN"/>
    <property type="match status" value="1"/>
</dbReference>
<sequence length="1004" mass="112122">MNQPHELPGVGLTGLFLHQVKQHSARPAIITPKYTLSYSQLAKQAQRLAIELCQNGVQPEEPVAILMSAGAEYIICQLAVLLAGGTCVPLHPSLPDERLNLMLHEVQAKLTITDINSGARPLSTHFILFDNSLSTNNRHVELPMRDKGLNQRSHILFTSGTTGQPKGVEIEARGIVRMLVNSSAIHVTTSDRVACHANPAFDGSFLEVWGALLNGAALVIITKETLLDAKRLEGTLQQYAVSYLFMTTSLFNFIAPQCPSAFRSLNYLLVGGEAFNLQALKSLLPTAWPKNLLNCYGPTEGTTVTLYHRIVADDLQKEEVPIGQPLDKTEVYILDEQLNPVTPGEQGEIYIGGEGIARGYINHPELTQEKFPTIKIAGESTPKRLYRSGDMGWQRPDGAIMYAGRIDNQIKLQGYRIEVEEIETQLLKSEQLLAAVVCVMRNGTDEAYLTAFVVPKHPGSFDINILFNSLKQQLPPYMLPRLQIMAAIPINENGKANRSLLQAQIDKLGITTECPSELPQNAAELLLIWQQVLDVVQASLDDEFFLLGGTSLQAARLVLEIKRRFGQRLSIQDLYDAQTPRNLLHLLQQQQEVVTDDICATLLRDSQLPDDIQPYMQPPQPWLSASAGRVFLTGATGFMGAFCLRDLLRLDDVRQVVCLVRAKDHDSALQRVKDNMIQYGLWQQDFGLRIVALAGDLTQPQLGLDKASYRRLTTDCDVIFHTAAHISFIEPYHTHRATNVLGAINLLRLAIANKAKPLHYISTIAAIGPAGLLFPTERFYEEDDIMPYWEGMKYTLGYIQSKWVAERLMWHARERGIPLAVYRPGFMMTDSVSGVGNPEDFMWRIIKGCISTGASPLLPGDRKELIPVDYASAALIRIASDNSHLGRMYHLIPPSDAHSISLNTFFELFEHCGYVLTPMPYKQWLQKLYDDPNLDANPLMPLLPMLSEVVYEDLTLWEVFRNIPRYDASQTQAVLTESGGLDYTPTNTALLTRYLDYMKNIGLL</sequence>
<dbReference type="Gene3D" id="3.40.50.980">
    <property type="match status" value="2"/>
</dbReference>
<dbReference type="SUPFAM" id="SSF56801">
    <property type="entry name" value="Acetyl-CoA synthetase-like"/>
    <property type="match status" value="1"/>
</dbReference>
<evidence type="ECO:0000256" key="2">
    <source>
        <dbReference type="ARBA" id="ARBA00022553"/>
    </source>
</evidence>
<dbReference type="InterPro" id="IPR009081">
    <property type="entry name" value="PP-bd_ACP"/>
</dbReference>
<name>A0AAW3WVM4_SERFO</name>
<dbReference type="EMBL" id="JACNYO010000028">
    <property type="protein sequence ID" value="MBC3214794.1"/>
    <property type="molecule type" value="Genomic_DNA"/>
</dbReference>
<dbReference type="SUPFAM" id="SSF47336">
    <property type="entry name" value="ACP-like"/>
    <property type="match status" value="1"/>
</dbReference>
<proteinExistence type="predicted"/>
<evidence type="ECO:0000313" key="4">
    <source>
        <dbReference type="EMBL" id="MBC3214794.1"/>
    </source>
</evidence>
<keyword evidence="2" id="KW-0597">Phosphoprotein</keyword>